<protein>
    <submittedName>
        <fullName evidence="4">DUF4124 domain-containing protein</fullName>
    </submittedName>
</protein>
<dbReference type="AlphaFoldDB" id="A0A9D7FD84"/>
<evidence type="ECO:0000313" key="5">
    <source>
        <dbReference type="Proteomes" id="UP000886602"/>
    </source>
</evidence>
<reference evidence="4" key="1">
    <citation type="submission" date="2020-10" db="EMBL/GenBank/DDBJ databases">
        <title>Connecting structure to function with the recovery of over 1000 high-quality activated sludge metagenome-assembled genomes encoding full-length rRNA genes using long-read sequencing.</title>
        <authorList>
            <person name="Singleton C.M."/>
            <person name="Petriglieri F."/>
            <person name="Kristensen J.M."/>
            <person name="Kirkegaard R.H."/>
            <person name="Michaelsen T.Y."/>
            <person name="Andersen M.H."/>
            <person name="Karst S.M."/>
            <person name="Dueholm M.S."/>
            <person name="Nielsen P.H."/>
            <person name="Albertsen M."/>
        </authorList>
    </citation>
    <scope>NUCLEOTIDE SEQUENCE</scope>
    <source>
        <strain evidence="4">EsbW_18-Q3-R4-48_MAXAC.044</strain>
    </source>
</reference>
<keyword evidence="2" id="KW-0732">Signal</keyword>
<feature type="chain" id="PRO_5038406208" evidence="2">
    <location>
        <begin position="23"/>
        <end position="167"/>
    </location>
</feature>
<evidence type="ECO:0000313" key="4">
    <source>
        <dbReference type="EMBL" id="MBK7423733.1"/>
    </source>
</evidence>
<comment type="caution">
    <text evidence="4">The sequence shown here is derived from an EMBL/GenBank/DDBJ whole genome shotgun (WGS) entry which is preliminary data.</text>
</comment>
<feature type="compositionally biased region" description="Basic and acidic residues" evidence="1">
    <location>
        <begin position="77"/>
        <end position="95"/>
    </location>
</feature>
<feature type="region of interest" description="Disordered" evidence="1">
    <location>
        <begin position="59"/>
        <end position="109"/>
    </location>
</feature>
<evidence type="ECO:0000259" key="3">
    <source>
        <dbReference type="Pfam" id="PF13511"/>
    </source>
</evidence>
<organism evidence="4 5">
    <name type="scientific">Candidatus Propionivibrio dominans</name>
    <dbReference type="NCBI Taxonomy" id="2954373"/>
    <lineage>
        <taxon>Bacteria</taxon>
        <taxon>Pseudomonadati</taxon>
        <taxon>Pseudomonadota</taxon>
        <taxon>Betaproteobacteria</taxon>
        <taxon>Rhodocyclales</taxon>
        <taxon>Rhodocyclaceae</taxon>
        <taxon>Propionivibrio</taxon>
    </lineage>
</organism>
<evidence type="ECO:0000256" key="2">
    <source>
        <dbReference type="SAM" id="SignalP"/>
    </source>
</evidence>
<name>A0A9D7FD84_9RHOO</name>
<feature type="compositionally biased region" description="Low complexity" evidence="1">
    <location>
        <begin position="66"/>
        <end position="76"/>
    </location>
</feature>
<accession>A0A9D7FD84</accession>
<evidence type="ECO:0000256" key="1">
    <source>
        <dbReference type="SAM" id="MobiDB-lite"/>
    </source>
</evidence>
<gene>
    <name evidence="4" type="ORF">IPJ48_11865</name>
</gene>
<proteinExistence type="predicted"/>
<feature type="signal peptide" evidence="2">
    <location>
        <begin position="1"/>
        <end position="22"/>
    </location>
</feature>
<dbReference type="InterPro" id="IPR025392">
    <property type="entry name" value="DUF4124"/>
</dbReference>
<dbReference type="EMBL" id="JADJNC010000018">
    <property type="protein sequence ID" value="MBK7423733.1"/>
    <property type="molecule type" value="Genomic_DNA"/>
</dbReference>
<feature type="domain" description="DUF4124" evidence="3">
    <location>
        <begin position="13"/>
        <end position="63"/>
    </location>
</feature>
<dbReference type="Pfam" id="PF13511">
    <property type="entry name" value="DUF4124"/>
    <property type="match status" value="1"/>
</dbReference>
<sequence>MNCQRLYFPVVILFLAALPVQAETMYQCVDESGHKTFQNMKSGAKGAKCTPMDLGAPSTVPAARGATKTPTPATFPKVDDNAQKARDTDRRRILDSELTAEQRNLDQAKKDLAEQEAIVLPEERMQYKGGGGISGGKVEARLQPYRDKVALHERNIEAIQKEISKLR</sequence>
<dbReference type="Proteomes" id="UP000886602">
    <property type="component" value="Unassembled WGS sequence"/>
</dbReference>